<proteinExistence type="predicted"/>
<reference evidence="2 3" key="1">
    <citation type="submission" date="2020-06" db="EMBL/GenBank/DDBJ databases">
        <title>WGS assembly of Ceratodon purpureus strain R40.</title>
        <authorList>
            <person name="Carey S.B."/>
            <person name="Jenkins J."/>
            <person name="Shu S."/>
            <person name="Lovell J.T."/>
            <person name="Sreedasyam A."/>
            <person name="Maumus F."/>
            <person name="Tiley G.P."/>
            <person name="Fernandez-Pozo N."/>
            <person name="Barry K."/>
            <person name="Chen C."/>
            <person name="Wang M."/>
            <person name="Lipzen A."/>
            <person name="Daum C."/>
            <person name="Saski C.A."/>
            <person name="Payton A.C."/>
            <person name="Mcbreen J.C."/>
            <person name="Conrad R.E."/>
            <person name="Kollar L.M."/>
            <person name="Olsson S."/>
            <person name="Huttunen S."/>
            <person name="Landis J.B."/>
            <person name="Wickett N.J."/>
            <person name="Johnson M.G."/>
            <person name="Rensing S.A."/>
            <person name="Grimwood J."/>
            <person name="Schmutz J."/>
            <person name="Mcdaniel S.F."/>
        </authorList>
    </citation>
    <scope>NUCLEOTIDE SEQUENCE [LARGE SCALE GENOMIC DNA]</scope>
    <source>
        <strain evidence="2 3">R40</strain>
    </source>
</reference>
<gene>
    <name evidence="2" type="ORF">KC19_6G188500</name>
</gene>
<accession>A0A8T0HJ32</accession>
<name>A0A8T0HJ32_CERPU</name>
<evidence type="ECO:0000313" key="3">
    <source>
        <dbReference type="Proteomes" id="UP000822688"/>
    </source>
</evidence>
<dbReference type="OrthoDB" id="1900793at2759"/>
<organism evidence="2 3">
    <name type="scientific">Ceratodon purpureus</name>
    <name type="common">Fire moss</name>
    <name type="synonym">Dicranum purpureum</name>
    <dbReference type="NCBI Taxonomy" id="3225"/>
    <lineage>
        <taxon>Eukaryota</taxon>
        <taxon>Viridiplantae</taxon>
        <taxon>Streptophyta</taxon>
        <taxon>Embryophyta</taxon>
        <taxon>Bryophyta</taxon>
        <taxon>Bryophytina</taxon>
        <taxon>Bryopsida</taxon>
        <taxon>Dicranidae</taxon>
        <taxon>Pseudoditrichales</taxon>
        <taxon>Ditrichaceae</taxon>
        <taxon>Ceratodon</taxon>
    </lineage>
</organism>
<protein>
    <submittedName>
        <fullName evidence="2">Uncharacterized protein</fullName>
    </submittedName>
</protein>
<sequence length="583" mass="67421">MDLELPRPRPPEPYPEAKEIPYDALLDFAPFETIKEYYPCPPANVSRNLMTEDIKGAHANQCHVQDPLDPMCLNKPYPDIWLLKPDGKIKKPSGGLVTNRRTNPLDPKYTLPTGPSTMPSGFYKWTNRTFSQNLRNDDIEKSTSKSLFATPCRCILPGENAPDPWRGCKPKKWTWMRNRMFYGTGLELHDIDIGKRYKGFVRQRPSNPLEPLYPTEPEETPEIKYRRLKFRRLAPRRRKTDPCEKALDNMYWRAEQLPVLCRLNGQPQPRDNAVTFDAFRYTLETLGLYYTDDEFERFKPFIDPDKTGSVRYLNLSKQLRHNDGFHIDIPKPLGFDMGYWGMPSTLGQGLNVLEHVPKHGKKCSTWEEHEQLYNPLTGRPVPVWAHKPKLKPLDHGQYKSPFQYDYLEILAKIQEEDRAKGRTQYEYFPSGPAPPHKKLSEIEPPTMPERKVSLASAGVNQRPEWCQHWDSLPEKDLASHTCEKPADKDFHLAALEMAKEVGAMVRRTTANEVRARQDSKITDLHRPQIPTNNVRGSQINWVPVVDRPRKGLFNKLFIPQNVRLAHEARTADIETVKALQVID</sequence>
<dbReference type="AlphaFoldDB" id="A0A8T0HJ32"/>
<dbReference type="EMBL" id="CM026427">
    <property type="protein sequence ID" value="KAG0570807.1"/>
    <property type="molecule type" value="Genomic_DNA"/>
</dbReference>
<feature type="region of interest" description="Disordered" evidence="1">
    <location>
        <begin position="92"/>
        <end position="112"/>
    </location>
</feature>
<dbReference type="Proteomes" id="UP000822688">
    <property type="component" value="Chromosome 6"/>
</dbReference>
<evidence type="ECO:0000313" key="2">
    <source>
        <dbReference type="EMBL" id="KAG0570807.1"/>
    </source>
</evidence>
<comment type="caution">
    <text evidence="2">The sequence shown here is derived from an EMBL/GenBank/DDBJ whole genome shotgun (WGS) entry which is preliminary data.</text>
</comment>
<keyword evidence="3" id="KW-1185">Reference proteome</keyword>
<evidence type="ECO:0000256" key="1">
    <source>
        <dbReference type="SAM" id="MobiDB-lite"/>
    </source>
</evidence>